<feature type="region of interest" description="Disordered" evidence="1">
    <location>
        <begin position="1"/>
        <end position="34"/>
    </location>
</feature>
<comment type="caution">
    <text evidence="2">The sequence shown here is derived from an EMBL/GenBank/DDBJ whole genome shotgun (WGS) entry which is preliminary data.</text>
</comment>
<protein>
    <recommendedName>
        <fullName evidence="4">Leucine rich repeat protein</fullName>
    </recommendedName>
</protein>
<dbReference type="Proteomes" id="UP000014570">
    <property type="component" value="Unassembled WGS sequence"/>
</dbReference>
<evidence type="ECO:0000313" key="3">
    <source>
        <dbReference type="Proteomes" id="UP000014570"/>
    </source>
</evidence>
<accession>A0AAV3JFE5</accession>
<evidence type="ECO:0008006" key="4">
    <source>
        <dbReference type="Google" id="ProtNLM"/>
    </source>
</evidence>
<dbReference type="RefSeq" id="WP_002726774.1">
    <property type="nucleotide sequence ID" value="NZ_AHNP02000003.1"/>
</dbReference>
<organism evidence="2 3">
    <name type="scientific">Leptospira borgpetersenii serovar Javanica str. UI 09931</name>
    <dbReference type="NCBI Taxonomy" id="1049767"/>
    <lineage>
        <taxon>Bacteria</taxon>
        <taxon>Pseudomonadati</taxon>
        <taxon>Spirochaetota</taxon>
        <taxon>Spirochaetia</taxon>
        <taxon>Leptospirales</taxon>
        <taxon>Leptospiraceae</taxon>
        <taxon>Leptospira</taxon>
    </lineage>
</organism>
<gene>
    <name evidence="2" type="ORF">LEP1GSC103_3913</name>
</gene>
<dbReference type="GeneID" id="70968917"/>
<proteinExistence type="predicted"/>
<dbReference type="EMBL" id="AHNP02000003">
    <property type="protein sequence ID" value="EPG59391.1"/>
    <property type="molecule type" value="Genomic_DNA"/>
</dbReference>
<reference evidence="2 3" key="1">
    <citation type="submission" date="2013-04" db="EMBL/GenBank/DDBJ databases">
        <authorList>
            <person name="Harkins D.M."/>
            <person name="Durkin A.S."/>
            <person name="Brinkac L.M."/>
            <person name="Haft D.H."/>
            <person name="Selengut J.D."/>
            <person name="Sanka R."/>
            <person name="DePew J."/>
            <person name="Purushe J."/>
            <person name="Chanthongthip A."/>
            <person name="Lattana O."/>
            <person name="Phetsouvanh R."/>
            <person name="Newton P.N."/>
            <person name="Vinetz J.M."/>
            <person name="Sutton G.G."/>
            <person name="Nierman W.C."/>
            <person name="Fouts D.E."/>
        </authorList>
    </citation>
    <scope>NUCLEOTIDE SEQUENCE [LARGE SCALE GENOMIC DNA]</scope>
    <source>
        <strain evidence="2 3">UI 09931</strain>
    </source>
</reference>
<evidence type="ECO:0000313" key="2">
    <source>
        <dbReference type="EMBL" id="EPG59391.1"/>
    </source>
</evidence>
<evidence type="ECO:0000256" key="1">
    <source>
        <dbReference type="SAM" id="MobiDB-lite"/>
    </source>
</evidence>
<dbReference type="AlphaFoldDB" id="A0AAV3JFE5"/>
<name>A0AAV3JFE5_LEPBO</name>
<sequence>MDEKDSATESNIDSLSEDGVLSAPPSDKKLSQGTEVRFDGLTSLIEVPLGKMPTLDTLDLYPREGKNASKLSSLDGIERASGLIKLNVERNQGISDLGLLSKTS</sequence>